<dbReference type="Pfam" id="PF03025">
    <property type="entry name" value="Papilloma_E5"/>
    <property type="match status" value="1"/>
</dbReference>
<accession>C3PU69</accession>
<proteinExistence type="predicted"/>
<name>C3PU69_RHPV1</name>
<keyword evidence="1" id="KW-0244">Early protein</keyword>
<dbReference type="Proteomes" id="UP000099931">
    <property type="component" value="Segment"/>
</dbReference>
<dbReference type="InterPro" id="IPR004270">
    <property type="entry name" value="Papilloma_E5_alpha"/>
</dbReference>
<feature type="non-terminal residue" evidence="3">
    <location>
        <position position="1"/>
    </location>
</feature>
<organism evidence="3 4">
    <name type="scientific">Macaca fascicularis papillomavirus 7</name>
    <dbReference type="NCBI Taxonomy" id="471185"/>
    <lineage>
        <taxon>Viruses</taxon>
        <taxon>Monodnaviria</taxon>
        <taxon>Shotokuvirae</taxon>
        <taxon>Cossaviricota</taxon>
        <taxon>Papovaviricetes</taxon>
        <taxon>Zurhausenvirales</taxon>
        <taxon>Papillomaviridae</taxon>
        <taxon>Firstpapillomavirinae</taxon>
        <taxon>Alphapapillomavirus</taxon>
        <taxon>Rhesus papillomavirus type 1</taxon>
    </lineage>
</organism>
<keyword evidence="2" id="KW-0812">Transmembrane</keyword>
<evidence type="ECO:0000256" key="1">
    <source>
        <dbReference type="ARBA" id="ARBA00022518"/>
    </source>
</evidence>
<keyword evidence="2" id="KW-1133">Transmembrane helix</keyword>
<keyword evidence="2" id="KW-0472">Membrane</keyword>
<protein>
    <submittedName>
        <fullName evidence="3">E5</fullName>
    </submittedName>
</protein>
<reference evidence="3 4" key="1">
    <citation type="journal article" date="2009" name="Virology">
        <title>Genomic diversity and interspecies host infection of alpha12 Macaca fascicularis papillomaviruses (MfPVs).</title>
        <authorList>
            <person name="Chen Z."/>
            <person name="van Doorslaer K."/>
            <person name="Desalle R."/>
            <person name="Wood C.E."/>
            <person name="Kaplan J.R."/>
            <person name="Wagner J.D."/>
            <person name="Burk R.D."/>
        </authorList>
    </citation>
    <scope>NUCLEOTIDE SEQUENCE [LARGE SCALE GENOMIC DNA]</scope>
    <source>
        <strain evidence="3">Mac18</strain>
    </source>
</reference>
<evidence type="ECO:0000313" key="3">
    <source>
        <dbReference type="EMBL" id="ABX56060.1"/>
    </source>
</evidence>
<feature type="transmembrane region" description="Helical" evidence="2">
    <location>
        <begin position="32"/>
        <end position="49"/>
    </location>
</feature>
<evidence type="ECO:0000313" key="4">
    <source>
        <dbReference type="Proteomes" id="UP000099931"/>
    </source>
</evidence>
<dbReference type="EMBL" id="EF558838">
    <property type="protein sequence ID" value="ABX56060.1"/>
    <property type="molecule type" value="Genomic_DNA"/>
</dbReference>
<evidence type="ECO:0000256" key="2">
    <source>
        <dbReference type="SAM" id="Phobius"/>
    </source>
</evidence>
<feature type="transmembrane region" description="Helical" evidence="2">
    <location>
        <begin position="56"/>
        <end position="79"/>
    </location>
</feature>
<gene>
    <name evidence="3" type="primary">E5</name>
</gene>
<sequence>TATILGFILLFLLLFVAGIVVCAVIPSLLLCFSTYASVLLLMLLFWVTVLSSAEAFALCILCFLLPLFGVHLHATWVVWNRLNN</sequence>